<gene>
    <name evidence="3" type="ORF">BG006_000689</name>
</gene>
<accession>A0A9P5VH51</accession>
<keyword evidence="1" id="KW-0472">Membrane</keyword>
<evidence type="ECO:0000256" key="1">
    <source>
        <dbReference type="SAM" id="Phobius"/>
    </source>
</evidence>
<keyword evidence="1" id="KW-1133">Transmembrane helix</keyword>
<evidence type="ECO:0000259" key="2">
    <source>
        <dbReference type="Pfam" id="PF00144"/>
    </source>
</evidence>
<dbReference type="InterPro" id="IPR012338">
    <property type="entry name" value="Beta-lactam/transpept-like"/>
</dbReference>
<protein>
    <recommendedName>
        <fullName evidence="2">Beta-lactamase-related domain-containing protein</fullName>
    </recommendedName>
</protein>
<dbReference type="Gene3D" id="3.40.710.10">
    <property type="entry name" value="DD-peptidase/beta-lactamase superfamily"/>
    <property type="match status" value="1"/>
</dbReference>
<name>A0A9P5VH51_9FUNG</name>
<organism evidence="3 4">
    <name type="scientific">Podila minutissima</name>
    <dbReference type="NCBI Taxonomy" id="64525"/>
    <lineage>
        <taxon>Eukaryota</taxon>
        <taxon>Fungi</taxon>
        <taxon>Fungi incertae sedis</taxon>
        <taxon>Mucoromycota</taxon>
        <taxon>Mortierellomycotina</taxon>
        <taxon>Mortierellomycetes</taxon>
        <taxon>Mortierellales</taxon>
        <taxon>Mortierellaceae</taxon>
        <taxon>Podila</taxon>
    </lineage>
</organism>
<proteinExistence type="predicted"/>
<keyword evidence="4" id="KW-1185">Reference proteome</keyword>
<keyword evidence="1" id="KW-0812">Transmembrane</keyword>
<comment type="caution">
    <text evidence="3">The sequence shown here is derived from an EMBL/GenBank/DDBJ whole genome shotgun (WGS) entry which is preliminary data.</text>
</comment>
<dbReference type="EMBL" id="JAAAUY010001117">
    <property type="protein sequence ID" value="KAF9324286.1"/>
    <property type="molecule type" value="Genomic_DNA"/>
</dbReference>
<dbReference type="PANTHER" id="PTHR43319:SF3">
    <property type="entry name" value="BETA-LACTAMASE-RELATED DOMAIN-CONTAINING PROTEIN"/>
    <property type="match status" value="1"/>
</dbReference>
<feature type="transmembrane region" description="Helical" evidence="1">
    <location>
        <begin position="20"/>
        <end position="38"/>
    </location>
</feature>
<dbReference type="Pfam" id="PF00144">
    <property type="entry name" value="Beta-lactamase"/>
    <property type="match status" value="1"/>
</dbReference>
<reference evidence="3" key="1">
    <citation type="journal article" date="2020" name="Fungal Divers.">
        <title>Resolving the Mortierellaceae phylogeny through synthesis of multi-gene phylogenetics and phylogenomics.</title>
        <authorList>
            <person name="Vandepol N."/>
            <person name="Liber J."/>
            <person name="Desiro A."/>
            <person name="Na H."/>
            <person name="Kennedy M."/>
            <person name="Barry K."/>
            <person name="Grigoriev I.V."/>
            <person name="Miller A.N."/>
            <person name="O'Donnell K."/>
            <person name="Stajich J.E."/>
            <person name="Bonito G."/>
        </authorList>
    </citation>
    <scope>NUCLEOTIDE SEQUENCE</scope>
    <source>
        <strain evidence="3">NVP1</strain>
    </source>
</reference>
<dbReference type="AlphaFoldDB" id="A0A9P5VH51"/>
<dbReference type="InterPro" id="IPR001466">
    <property type="entry name" value="Beta-lactam-related"/>
</dbReference>
<dbReference type="InterPro" id="IPR052907">
    <property type="entry name" value="Beta-lactamase/esterase"/>
</dbReference>
<dbReference type="SUPFAM" id="SSF56601">
    <property type="entry name" value="beta-lactamase/transpeptidase-like"/>
    <property type="match status" value="1"/>
</dbReference>
<feature type="domain" description="Beta-lactamase-related" evidence="2">
    <location>
        <begin position="90"/>
        <end position="467"/>
    </location>
</feature>
<dbReference type="PANTHER" id="PTHR43319">
    <property type="entry name" value="BETA-LACTAMASE-RELATED"/>
    <property type="match status" value="1"/>
</dbReference>
<evidence type="ECO:0000313" key="4">
    <source>
        <dbReference type="Proteomes" id="UP000696485"/>
    </source>
</evidence>
<evidence type="ECO:0000313" key="3">
    <source>
        <dbReference type="EMBL" id="KAF9324286.1"/>
    </source>
</evidence>
<sequence length="503" mass="56393">MADKGTTPGARGSFFPRLTLFGWFLRLLPAIFFGLYTYSHRGAFQPPLCVSFLYGCPRVPIHIEGLMERADHYSQVVSYLLSLYTKNEDLGGSLAVFVDGRPVIDIYAGFKDLEQTVRYDNRTLQQVYSSGKVVEGIVVARLVQQGKLDYKAKVSEYWPEFGQNGKEDVTLVDLMVHESGVSHLDDDEKELTWAHLKDDEKFSERLAGQKHAFDGEKVRSYHAITRGWYLNEIVRRVDPKGRSIGQIAEQELMNDYKDVELYYSSFPNDSDWEERLSPMHDYPFLRLVGRVLLPQFLQNSNLAGFPTMRAIHPWVWDWIKGKTYTARAMAPAMAPMADSFRTKEAHAVESTSFSLKTNAHSLAKLLSMMANKGAAIKPNEPDLLDRATYELATSLHSNKPCKVTKDTLPLSTGGWVKTTEFLGAGVSGPLQGVEVQGWAGAGGSIAVWIEELGISFAYVTNAFGAPESILGDYRGKTLLDRVVYARKDELGLLPPKKVKEEQK</sequence>
<dbReference type="Proteomes" id="UP000696485">
    <property type="component" value="Unassembled WGS sequence"/>
</dbReference>